<evidence type="ECO:0000256" key="1">
    <source>
        <dbReference type="SAM" id="Phobius"/>
    </source>
</evidence>
<reference evidence="3" key="1">
    <citation type="submission" date="2017-09" db="EMBL/GenBank/DDBJ databases">
        <title>Depth-based differentiation of microbial function through sediment-hosted aquifers and enrichment of novel symbionts in the deep terrestrial subsurface.</title>
        <authorList>
            <person name="Probst A.J."/>
            <person name="Ladd B."/>
            <person name="Jarett J.K."/>
            <person name="Geller-Mcgrath D.E."/>
            <person name="Sieber C.M.K."/>
            <person name="Emerson J.B."/>
            <person name="Anantharaman K."/>
            <person name="Thomas B.C."/>
            <person name="Malmstrom R."/>
            <person name="Stieglmeier M."/>
            <person name="Klingl A."/>
            <person name="Woyke T."/>
            <person name="Ryan C.M."/>
            <person name="Banfield J.F."/>
        </authorList>
    </citation>
    <scope>NUCLEOTIDE SEQUENCE [LARGE SCALE GENOMIC DNA]</scope>
</reference>
<comment type="caution">
    <text evidence="2">The sequence shown here is derived from an EMBL/GenBank/DDBJ whole genome shotgun (WGS) entry which is preliminary data.</text>
</comment>
<protein>
    <submittedName>
        <fullName evidence="2">Uncharacterized protein</fullName>
    </submittedName>
</protein>
<organism evidence="2 3">
    <name type="scientific">Candidatus Dojkabacteria bacterium CG_4_10_14_0_2_um_filter_Dojkabacteria_WS6_41_15</name>
    <dbReference type="NCBI Taxonomy" id="2014249"/>
    <lineage>
        <taxon>Bacteria</taxon>
        <taxon>Candidatus Dojkabacteria</taxon>
    </lineage>
</organism>
<sequence length="423" mass="46742">MNKQIPISKSRASKINVLIFFFILLVAGVVIFLPKKSGVITDLKTTLSLPTCPANLQGLVTYPIMDKGVIRGLIPLGNSNPPGHTFPVDHIYFHGEPDGVERNVYAAGDGVISNVTMIKTYGLDGKLKSMGLTLTIDYCKGIQLVNAIEGEPSAIITNVIGSQQESCKRVAAKHEGESGIDFCGYSVSIPVKAADIVAITDGKTFPEIWALDKNKPLSKDVDWERYNSPYYQYAFCFFDMYPQDLKDYYYSLFGNYVDTTQAFLKDIGNGKKIEVKSGLIPRTIPPLCGNVMQNVVGTAKGDWFGEGRDDDSETSYEKDLALIEDNQDPTYQRVVIAGYVSEPSLLNFRVVHSGTINRDFAEVTADGKTYCYYLTNDTGNAGGWWNGGKIVLRLVDAHNLLIEKQEGSCTGQEQLRSPKKYDR</sequence>
<name>A0A2M7W299_9BACT</name>
<evidence type="ECO:0000313" key="3">
    <source>
        <dbReference type="Proteomes" id="UP000228952"/>
    </source>
</evidence>
<dbReference type="AlphaFoldDB" id="A0A2M7W299"/>
<feature type="transmembrane region" description="Helical" evidence="1">
    <location>
        <begin position="12"/>
        <end position="33"/>
    </location>
</feature>
<dbReference type="Proteomes" id="UP000228952">
    <property type="component" value="Unassembled WGS sequence"/>
</dbReference>
<accession>A0A2M7W299</accession>
<gene>
    <name evidence="2" type="ORF">COX64_01925</name>
</gene>
<evidence type="ECO:0000313" key="2">
    <source>
        <dbReference type="EMBL" id="PJA14505.1"/>
    </source>
</evidence>
<keyword evidence="1" id="KW-0472">Membrane</keyword>
<keyword evidence="1" id="KW-0812">Transmembrane</keyword>
<keyword evidence="1" id="KW-1133">Transmembrane helix</keyword>
<proteinExistence type="predicted"/>
<dbReference type="EMBL" id="PFQB01000049">
    <property type="protein sequence ID" value="PJA14505.1"/>
    <property type="molecule type" value="Genomic_DNA"/>
</dbReference>